<keyword evidence="6" id="KW-0637">Prenyltransferase</keyword>
<protein>
    <recommendedName>
        <fullName evidence="5">Geranylgeranyl transferase type-1 subunit beta</fullName>
        <ecNumber evidence="4">2.5.1.59</ecNumber>
    </recommendedName>
    <alternativeName>
        <fullName evidence="12">Geranylgeranyl transferase type I subunit beta</fullName>
    </alternativeName>
</protein>
<dbReference type="CDD" id="cd02895">
    <property type="entry name" value="GGTase-I"/>
    <property type="match status" value="1"/>
</dbReference>
<comment type="similarity">
    <text evidence="3">Belongs to the protein prenyltransferase subunit beta family.</text>
</comment>
<dbReference type="Proteomes" id="UP000253153">
    <property type="component" value="Unassembled WGS sequence"/>
</dbReference>
<comment type="cofactor">
    <cofactor evidence="2">
        <name>Zn(2+)</name>
        <dbReference type="ChEBI" id="CHEBI:29105"/>
    </cofactor>
</comment>
<organism evidence="15 16">
    <name type="scientific">Fusarium coffeatum</name>
    <dbReference type="NCBI Taxonomy" id="231269"/>
    <lineage>
        <taxon>Eukaryota</taxon>
        <taxon>Fungi</taxon>
        <taxon>Dikarya</taxon>
        <taxon>Ascomycota</taxon>
        <taxon>Pezizomycotina</taxon>
        <taxon>Sordariomycetes</taxon>
        <taxon>Hypocreomycetidae</taxon>
        <taxon>Hypocreales</taxon>
        <taxon>Nectriaceae</taxon>
        <taxon>Fusarium</taxon>
        <taxon>Fusarium incarnatum-equiseti species complex</taxon>
    </lineage>
</organism>
<evidence type="ECO:0000256" key="9">
    <source>
        <dbReference type="ARBA" id="ARBA00022737"/>
    </source>
</evidence>
<evidence type="ECO:0000256" key="13">
    <source>
        <dbReference type="SAM" id="MobiDB-lite"/>
    </source>
</evidence>
<evidence type="ECO:0000256" key="7">
    <source>
        <dbReference type="ARBA" id="ARBA00022679"/>
    </source>
</evidence>
<dbReference type="InterPro" id="IPR041960">
    <property type="entry name" value="GGTase_I_beta"/>
</dbReference>
<dbReference type="GeneID" id="41993979"/>
<evidence type="ECO:0000256" key="12">
    <source>
        <dbReference type="ARBA" id="ARBA00031713"/>
    </source>
</evidence>
<evidence type="ECO:0000256" key="4">
    <source>
        <dbReference type="ARBA" id="ARBA00012700"/>
    </source>
</evidence>
<dbReference type="GO" id="GO:0004662">
    <property type="term" value="F:CAAX-protein geranylgeranyltransferase activity"/>
    <property type="evidence" value="ECO:0007669"/>
    <property type="project" value="UniProtKB-EC"/>
</dbReference>
<dbReference type="EC" id="2.5.1.59" evidence="4"/>
<evidence type="ECO:0000313" key="15">
    <source>
        <dbReference type="EMBL" id="RBR22342.1"/>
    </source>
</evidence>
<feature type="region of interest" description="Disordered" evidence="13">
    <location>
        <begin position="414"/>
        <end position="443"/>
    </location>
</feature>
<dbReference type="RefSeq" id="XP_031017261.1">
    <property type="nucleotide sequence ID" value="XM_031158683.1"/>
</dbReference>
<dbReference type="GO" id="GO:0005953">
    <property type="term" value="C:CAAX-protein geranylgeranyltransferase complex"/>
    <property type="evidence" value="ECO:0007669"/>
    <property type="project" value="InterPro"/>
</dbReference>
<evidence type="ECO:0000256" key="1">
    <source>
        <dbReference type="ARBA" id="ARBA00001946"/>
    </source>
</evidence>
<evidence type="ECO:0000256" key="10">
    <source>
        <dbReference type="ARBA" id="ARBA00022833"/>
    </source>
</evidence>
<accession>A0A366RZZ2</accession>
<keyword evidence="11" id="KW-0460">Magnesium</keyword>
<keyword evidence="10" id="KW-0862">Zinc</keyword>
<evidence type="ECO:0000256" key="6">
    <source>
        <dbReference type="ARBA" id="ARBA00022602"/>
    </source>
</evidence>
<dbReference type="EMBL" id="QKXC01000091">
    <property type="protein sequence ID" value="RBR22342.1"/>
    <property type="molecule type" value="Genomic_DNA"/>
</dbReference>
<keyword evidence="8" id="KW-0479">Metal-binding</keyword>
<evidence type="ECO:0000256" key="2">
    <source>
        <dbReference type="ARBA" id="ARBA00001947"/>
    </source>
</evidence>
<proteinExistence type="inferred from homology"/>
<dbReference type="Pfam" id="PF00432">
    <property type="entry name" value="Prenyltrans"/>
    <property type="match status" value="1"/>
</dbReference>
<dbReference type="InterPro" id="IPR008930">
    <property type="entry name" value="Terpenoid_cyclase/PrenylTrfase"/>
</dbReference>
<keyword evidence="16" id="KW-1185">Reference proteome</keyword>
<dbReference type="Gene3D" id="1.50.10.20">
    <property type="match status" value="1"/>
</dbReference>
<dbReference type="AlphaFoldDB" id="A0A366RZZ2"/>
<feature type="compositionally biased region" description="Polar residues" evidence="13">
    <location>
        <begin position="414"/>
        <end position="438"/>
    </location>
</feature>
<evidence type="ECO:0000256" key="5">
    <source>
        <dbReference type="ARBA" id="ARBA00020603"/>
    </source>
</evidence>
<dbReference type="GO" id="GO:0046872">
    <property type="term" value="F:metal ion binding"/>
    <property type="evidence" value="ECO:0007669"/>
    <property type="project" value="UniProtKB-KW"/>
</dbReference>
<evidence type="ECO:0000256" key="3">
    <source>
        <dbReference type="ARBA" id="ARBA00010497"/>
    </source>
</evidence>
<sequence length="505" mass="56935">MSELDSPLLDKQQHIKYWQRCHKTYLPSPYTAYDSTRLTFACFTISALDLLSVPLTSFERIAIRRWVLSLQHPEGGFCGSSTHALPGQEAYKGTANIAATFFALVLLGLAAENEEEAKSAFKGVDRVRLLKWLRGLQREDGSYGQNMWDGEIVGGRDMRHSYLASCIRWMLRGDVKEGDEGWVEDMDVDKMVAHIKRGQTYDGGVAESSQHESHAGYAYCAIGALSLLDRPLDSTAVHPPENALKEGVPNREGLMQFLASRPFSYLPQEEESDEVEENFIESNLGETGYGHVGFNGRWNKKADTCYCWWVGGTLSMLGNTSIINVLPSRRYLLDVTQHRIGGFSKAVGGPPDMYHSYLGLAALATMGDPDLKEFDVGPQRAPHLTRSIGPAPALRTKSHPNQIILIRREFINRQTQPTMSDSTPQDTAEASKGDTQAWSDDKRRKFETKSKSEFYDPCQEAAQRSYRCLFRNGGDKNMCGEYFQAYRDCKQEWTEKRRKEGKGWF</sequence>
<dbReference type="PROSITE" id="PS51808">
    <property type="entry name" value="CHCH"/>
    <property type="match status" value="1"/>
</dbReference>
<reference evidence="15 16" key="1">
    <citation type="submission" date="2018-06" db="EMBL/GenBank/DDBJ databases">
        <title>Fusarium incarnatum-equiseti species complex species 28.</title>
        <authorList>
            <person name="Gardiner D.M."/>
        </authorList>
    </citation>
    <scope>NUCLEOTIDE SEQUENCE [LARGE SCALE GENOMIC DNA]</scope>
    <source>
        <strain evidence="15 16">FIESC_28</strain>
    </source>
</reference>
<name>A0A366RZZ2_9HYPO</name>
<dbReference type="OrthoDB" id="24893at2759"/>
<comment type="caution">
    <text evidence="15">The sequence shown here is derived from an EMBL/GenBank/DDBJ whole genome shotgun (WGS) entry which is preliminary data.</text>
</comment>
<evidence type="ECO:0000313" key="16">
    <source>
        <dbReference type="Proteomes" id="UP000253153"/>
    </source>
</evidence>
<keyword evidence="7" id="KW-0808">Transferase</keyword>
<dbReference type="InterPro" id="IPR001330">
    <property type="entry name" value="Prenyltrans"/>
</dbReference>
<evidence type="ECO:0000256" key="11">
    <source>
        <dbReference type="ARBA" id="ARBA00022842"/>
    </source>
</evidence>
<evidence type="ECO:0000259" key="14">
    <source>
        <dbReference type="Pfam" id="PF00432"/>
    </source>
</evidence>
<gene>
    <name evidence="15" type="ORF">FIESC28_04536</name>
</gene>
<feature type="domain" description="Prenyltransferase alpha-alpha toroid" evidence="14">
    <location>
        <begin position="9"/>
        <end position="375"/>
    </location>
</feature>
<keyword evidence="9" id="KW-0677">Repeat</keyword>
<comment type="cofactor">
    <cofactor evidence="1">
        <name>Mg(2+)</name>
        <dbReference type="ChEBI" id="CHEBI:18420"/>
    </cofactor>
</comment>
<dbReference type="InterPro" id="IPR009069">
    <property type="entry name" value="Cys_alpha_HP_mot_SF"/>
</dbReference>
<dbReference type="PANTHER" id="PTHR11774:SF4">
    <property type="entry name" value="GERANYLGERANYL TRANSFERASE TYPE-1 SUBUNIT BETA"/>
    <property type="match status" value="1"/>
</dbReference>
<dbReference type="InterPro" id="IPR045089">
    <property type="entry name" value="PGGT1B-like"/>
</dbReference>
<dbReference type="PANTHER" id="PTHR11774">
    <property type="entry name" value="GERANYLGERANYL TRANSFERASE TYPE BETA SUBUNIT"/>
    <property type="match status" value="1"/>
</dbReference>
<dbReference type="SUPFAM" id="SSF47072">
    <property type="entry name" value="Cysteine alpha-hairpin motif"/>
    <property type="match status" value="1"/>
</dbReference>
<evidence type="ECO:0000256" key="8">
    <source>
        <dbReference type="ARBA" id="ARBA00022723"/>
    </source>
</evidence>
<dbReference type="SUPFAM" id="SSF48239">
    <property type="entry name" value="Terpenoid cyclases/Protein prenyltransferases"/>
    <property type="match status" value="1"/>
</dbReference>